<evidence type="ECO:0000313" key="3">
    <source>
        <dbReference type="Proteomes" id="UP001583186"/>
    </source>
</evidence>
<feature type="chain" id="PRO_5047444022" evidence="1">
    <location>
        <begin position="26"/>
        <end position="324"/>
    </location>
</feature>
<keyword evidence="1" id="KW-0732">Signal</keyword>
<organism evidence="2 3">
    <name type="scientific">Sporothrix stenoceras</name>
    <dbReference type="NCBI Taxonomy" id="5173"/>
    <lineage>
        <taxon>Eukaryota</taxon>
        <taxon>Fungi</taxon>
        <taxon>Dikarya</taxon>
        <taxon>Ascomycota</taxon>
        <taxon>Pezizomycotina</taxon>
        <taxon>Sordariomycetes</taxon>
        <taxon>Sordariomycetidae</taxon>
        <taxon>Ophiostomatales</taxon>
        <taxon>Ophiostomataceae</taxon>
        <taxon>Sporothrix</taxon>
    </lineage>
</organism>
<keyword evidence="3" id="KW-1185">Reference proteome</keyword>
<reference evidence="2 3" key="1">
    <citation type="journal article" date="2024" name="IMA Fungus">
        <title>IMA Genome - F19 : A genome assembly and annotation guide to empower mycologists, including annotated draft genome sequences of Ceratocystis pirilliformis, Diaporthe australafricana, Fusarium ophioides, Paecilomyces lecythidis, and Sporothrix stenoceras.</title>
        <authorList>
            <person name="Aylward J."/>
            <person name="Wilson A.M."/>
            <person name="Visagie C.M."/>
            <person name="Spraker J."/>
            <person name="Barnes I."/>
            <person name="Buitendag C."/>
            <person name="Ceriani C."/>
            <person name="Del Mar Angel L."/>
            <person name="du Plessis D."/>
            <person name="Fuchs T."/>
            <person name="Gasser K."/>
            <person name="Kramer D."/>
            <person name="Li W."/>
            <person name="Munsamy K."/>
            <person name="Piso A."/>
            <person name="Price J.L."/>
            <person name="Sonnekus B."/>
            <person name="Thomas C."/>
            <person name="van der Nest A."/>
            <person name="van Dijk A."/>
            <person name="van Heerden A."/>
            <person name="van Vuuren N."/>
            <person name="Yilmaz N."/>
            <person name="Duong T.A."/>
            <person name="van der Merwe N.A."/>
            <person name="Wingfield M.J."/>
            <person name="Wingfield B.D."/>
        </authorList>
    </citation>
    <scope>NUCLEOTIDE SEQUENCE [LARGE SCALE GENOMIC DNA]</scope>
    <source>
        <strain evidence="2 3">CMW 5346</strain>
    </source>
</reference>
<sequence>MPSARSLRSLLAVALAGSTVAGAAATTSSSSSSTSTDASLTASASATASTSTFLAVPATVTAGVPSTATIAAGTFRSSEKNGDTSSVRALELFLAIGGRDVTSLSANVTTECYLSQDTPLCDLSGITVYSDHIQFEDAHVPFTVPASVGGAGLLYALRIQVLQADGTVYGDALSLNASNEFFLSNTTGRSQLFSTVYAPAAYVPCGSLSCVNDCFLDLFGTNPDFANESTSTAECANKCADIGSVPIPSDWLEVASSASVASTQVQVLSTVPAGTATACFVSGTGSASGAASTGGMSKNAAGGVRELLSKSWMVVAAGAVLAVL</sequence>
<comment type="caution">
    <text evidence="2">The sequence shown here is derived from an EMBL/GenBank/DDBJ whole genome shotgun (WGS) entry which is preliminary data.</text>
</comment>
<feature type="signal peptide" evidence="1">
    <location>
        <begin position="1"/>
        <end position="25"/>
    </location>
</feature>
<gene>
    <name evidence="2" type="ORF">Sste5346_005400</name>
</gene>
<dbReference type="Proteomes" id="UP001583186">
    <property type="component" value="Unassembled WGS sequence"/>
</dbReference>
<proteinExistence type="predicted"/>
<name>A0ABR3Z3P2_9PEZI</name>
<evidence type="ECO:0000256" key="1">
    <source>
        <dbReference type="SAM" id="SignalP"/>
    </source>
</evidence>
<dbReference type="EMBL" id="JAWCUI010000028">
    <property type="protein sequence ID" value="KAL1895254.1"/>
    <property type="molecule type" value="Genomic_DNA"/>
</dbReference>
<protein>
    <submittedName>
        <fullName evidence="2">Uncharacterized protein</fullName>
    </submittedName>
</protein>
<evidence type="ECO:0000313" key="2">
    <source>
        <dbReference type="EMBL" id="KAL1895254.1"/>
    </source>
</evidence>
<accession>A0ABR3Z3P2</accession>